<accession>A0A1G6XSP9</accession>
<dbReference type="STRING" id="265719.SAMN04488509_107119"/>
<keyword evidence="7" id="KW-0479">Metal-binding</keyword>
<reference evidence="16 17" key="1">
    <citation type="submission" date="2016-10" db="EMBL/GenBank/DDBJ databases">
        <authorList>
            <person name="de Groot N.N."/>
        </authorList>
    </citation>
    <scope>NUCLEOTIDE SEQUENCE [LARGE SCALE GENOMIC DNA]</scope>
    <source>
        <strain evidence="16 17">DSM 16957</strain>
    </source>
</reference>
<organism evidence="16 17">
    <name type="scientific">Aquimonas voraii</name>
    <dbReference type="NCBI Taxonomy" id="265719"/>
    <lineage>
        <taxon>Bacteria</taxon>
        <taxon>Pseudomonadati</taxon>
        <taxon>Pseudomonadota</taxon>
        <taxon>Gammaproteobacteria</taxon>
        <taxon>Lysobacterales</taxon>
        <taxon>Lysobacteraceae</taxon>
        <taxon>Aquimonas</taxon>
    </lineage>
</organism>
<comment type="subcellular location">
    <subcellularLocation>
        <location evidence="2">Cell membrane</location>
        <topology evidence="2">Multi-pass membrane protein</topology>
    </subcellularLocation>
</comment>
<dbReference type="GO" id="GO:0005886">
    <property type="term" value="C:plasma membrane"/>
    <property type="evidence" value="ECO:0007669"/>
    <property type="project" value="UniProtKB-SubCell"/>
</dbReference>
<dbReference type="AlphaFoldDB" id="A0A1G6XSP9"/>
<evidence type="ECO:0000259" key="15">
    <source>
        <dbReference type="Pfam" id="PF01292"/>
    </source>
</evidence>
<evidence type="ECO:0000256" key="11">
    <source>
        <dbReference type="ARBA" id="ARBA00023136"/>
    </source>
</evidence>
<evidence type="ECO:0000256" key="10">
    <source>
        <dbReference type="ARBA" id="ARBA00023004"/>
    </source>
</evidence>
<feature type="compositionally biased region" description="Low complexity" evidence="13">
    <location>
        <begin position="199"/>
        <end position="218"/>
    </location>
</feature>
<keyword evidence="4" id="KW-1003">Cell membrane</keyword>
<dbReference type="PANTHER" id="PTHR30529:SF7">
    <property type="entry name" value="CYTOCHROME B561 BACTERIAL_NI-HYDROGENASE DOMAIN-CONTAINING PROTEIN"/>
    <property type="match status" value="1"/>
</dbReference>
<evidence type="ECO:0000256" key="14">
    <source>
        <dbReference type="SAM" id="Phobius"/>
    </source>
</evidence>
<dbReference type="InterPro" id="IPR011577">
    <property type="entry name" value="Cyt_b561_bac/Ni-Hgenase"/>
</dbReference>
<evidence type="ECO:0000313" key="17">
    <source>
        <dbReference type="Proteomes" id="UP000199603"/>
    </source>
</evidence>
<dbReference type="InterPro" id="IPR016174">
    <property type="entry name" value="Di-haem_cyt_TM"/>
</dbReference>
<comment type="similarity">
    <text evidence="12">Belongs to the cytochrome b561 family.</text>
</comment>
<feature type="region of interest" description="Disordered" evidence="13">
    <location>
        <begin position="199"/>
        <end position="243"/>
    </location>
</feature>
<dbReference type="SUPFAM" id="SSF81342">
    <property type="entry name" value="Transmembrane di-heme cytochromes"/>
    <property type="match status" value="1"/>
</dbReference>
<evidence type="ECO:0000256" key="4">
    <source>
        <dbReference type="ARBA" id="ARBA00022475"/>
    </source>
</evidence>
<evidence type="ECO:0000256" key="12">
    <source>
        <dbReference type="ARBA" id="ARBA00037975"/>
    </source>
</evidence>
<feature type="transmembrane region" description="Helical" evidence="14">
    <location>
        <begin position="83"/>
        <end position="106"/>
    </location>
</feature>
<evidence type="ECO:0000256" key="1">
    <source>
        <dbReference type="ARBA" id="ARBA00001970"/>
    </source>
</evidence>
<evidence type="ECO:0000313" key="16">
    <source>
        <dbReference type="EMBL" id="SDD80743.1"/>
    </source>
</evidence>
<feature type="transmembrane region" description="Helical" evidence="14">
    <location>
        <begin position="16"/>
        <end position="35"/>
    </location>
</feature>
<keyword evidence="8" id="KW-0249">Electron transport</keyword>
<evidence type="ECO:0000256" key="7">
    <source>
        <dbReference type="ARBA" id="ARBA00022723"/>
    </source>
</evidence>
<dbReference type="GO" id="GO:0022904">
    <property type="term" value="P:respiratory electron transport chain"/>
    <property type="evidence" value="ECO:0007669"/>
    <property type="project" value="InterPro"/>
</dbReference>
<keyword evidence="5" id="KW-0349">Heme</keyword>
<evidence type="ECO:0000256" key="3">
    <source>
        <dbReference type="ARBA" id="ARBA00022448"/>
    </source>
</evidence>
<evidence type="ECO:0000256" key="9">
    <source>
        <dbReference type="ARBA" id="ARBA00022989"/>
    </source>
</evidence>
<keyword evidence="10" id="KW-0408">Iron</keyword>
<keyword evidence="6 14" id="KW-0812">Transmembrane</keyword>
<proteinExistence type="inferred from homology"/>
<dbReference type="Proteomes" id="UP000199603">
    <property type="component" value="Unassembled WGS sequence"/>
</dbReference>
<dbReference type="GO" id="GO:0020037">
    <property type="term" value="F:heme binding"/>
    <property type="evidence" value="ECO:0007669"/>
    <property type="project" value="TreeGrafter"/>
</dbReference>
<dbReference type="RefSeq" id="WP_176764174.1">
    <property type="nucleotide sequence ID" value="NZ_FNAG01000007.1"/>
</dbReference>
<comment type="cofactor">
    <cofactor evidence="1">
        <name>heme b</name>
        <dbReference type="ChEBI" id="CHEBI:60344"/>
    </cofactor>
</comment>
<gene>
    <name evidence="16" type="ORF">SAMN04488509_107119</name>
</gene>
<keyword evidence="11 14" id="KW-0472">Membrane</keyword>
<keyword evidence="3" id="KW-0813">Transport</keyword>
<feature type="domain" description="Cytochrome b561 bacterial/Ni-hydrogenase" evidence="15">
    <location>
        <begin position="10"/>
        <end position="196"/>
    </location>
</feature>
<dbReference type="GO" id="GO:0009055">
    <property type="term" value="F:electron transfer activity"/>
    <property type="evidence" value="ECO:0007669"/>
    <property type="project" value="InterPro"/>
</dbReference>
<dbReference type="EMBL" id="FNAG01000007">
    <property type="protein sequence ID" value="SDD80743.1"/>
    <property type="molecule type" value="Genomic_DNA"/>
</dbReference>
<keyword evidence="9 14" id="KW-1133">Transmembrane helix</keyword>
<feature type="transmembrane region" description="Helical" evidence="14">
    <location>
        <begin position="41"/>
        <end position="63"/>
    </location>
</feature>
<evidence type="ECO:0000256" key="6">
    <source>
        <dbReference type="ARBA" id="ARBA00022692"/>
    </source>
</evidence>
<evidence type="ECO:0000256" key="8">
    <source>
        <dbReference type="ARBA" id="ARBA00022982"/>
    </source>
</evidence>
<dbReference type="Pfam" id="PF01292">
    <property type="entry name" value="Ni_hydr_CYTB"/>
    <property type="match status" value="1"/>
</dbReference>
<name>A0A1G6XSP9_9GAMM</name>
<dbReference type="InterPro" id="IPR052168">
    <property type="entry name" value="Cytochrome_b561_oxidase"/>
</dbReference>
<evidence type="ECO:0000256" key="13">
    <source>
        <dbReference type="SAM" id="MobiDB-lite"/>
    </source>
</evidence>
<evidence type="ECO:0000256" key="2">
    <source>
        <dbReference type="ARBA" id="ARBA00004651"/>
    </source>
</evidence>
<keyword evidence="17" id="KW-1185">Reference proteome</keyword>
<protein>
    <submittedName>
        <fullName evidence="16">Cytochrome b561</fullName>
    </submittedName>
</protein>
<dbReference type="GO" id="GO:0046872">
    <property type="term" value="F:metal ion binding"/>
    <property type="evidence" value="ECO:0007669"/>
    <property type="project" value="UniProtKB-KW"/>
</dbReference>
<dbReference type="PANTHER" id="PTHR30529">
    <property type="entry name" value="CYTOCHROME B561"/>
    <property type="match status" value="1"/>
</dbReference>
<sequence>MPLRSTDATWGWGSQFFHWATALAILATAFVGLTMEDVDALWYYSLHKSLGMSVLGLVVLRLLWRLVDRRPPYPAGMPAWQRLASSGAHALIYVAMLVMPISGWLYNSAARRPLDWFGVFKIPSLTALDRETQTYSLIGFDAPGFIDTPQKLRALAGDVHESLFYAGAVLIALHVAAALKHHFFDRDATLARMLPGLSSPAAPASPASASDAGPSAQPEAASTAHPTRVSEAGADAAKRTPAP</sequence>
<evidence type="ECO:0000256" key="5">
    <source>
        <dbReference type="ARBA" id="ARBA00022617"/>
    </source>
</evidence>